<dbReference type="GO" id="GO:0018189">
    <property type="term" value="P:pyrroloquinoline quinone biosynthetic process"/>
    <property type="evidence" value="ECO:0007669"/>
    <property type="project" value="UniProtKB-UniRule"/>
</dbReference>
<name>A0A6M1RZY0_9HYPH</name>
<dbReference type="InterPro" id="IPR001279">
    <property type="entry name" value="Metallo-B-lactamas"/>
</dbReference>
<accession>A0A6M1RZY0</accession>
<dbReference type="CDD" id="cd16274">
    <property type="entry name" value="PQQB-like_MBL-fold"/>
    <property type="match status" value="1"/>
</dbReference>
<comment type="similarity">
    <text evidence="2 6">Belongs to the PqqB family.</text>
</comment>
<gene>
    <name evidence="6 8" type="primary">pqqB</name>
    <name evidence="8" type="ORF">G6N76_07580</name>
</gene>
<dbReference type="NCBIfam" id="TIGR02108">
    <property type="entry name" value="PQQ_syn_pqqB"/>
    <property type="match status" value="1"/>
</dbReference>
<comment type="caution">
    <text evidence="8">The sequence shown here is derived from an EMBL/GenBank/DDBJ whole genome shotgun (WGS) entry which is preliminary data.</text>
</comment>
<sequence length="312" mass="33308">MSKLRFLVLGAAAGGGLPQWNCGCPNCMAARDPASGVTPQTQSSLAASADGEHWAIFNASPDIRAQIEKNACLHPRGLRGSPIRSVVVTNGDIDHITGLLTLREKQPFTLFATAALMETLRQNPVFEVLDPALVERKTIALDTVFSPLAGMRIRLFSVPGKTPLYLEKEGLRLGQESEDTVGVEFLIGERRAYYIPGCGAVTPALGARLKGADLVFFDGTVFTDHEMIAASVGHKTGRRMGHMPITGAGGSLAALSALSLARKIYVHINNTNPIWQAGPERRQVETAGFEIGHDGMEVSLADISIPADIDVA</sequence>
<evidence type="ECO:0000256" key="6">
    <source>
        <dbReference type="HAMAP-Rule" id="MF_00653"/>
    </source>
</evidence>
<dbReference type="RefSeq" id="WP_163903988.1">
    <property type="nucleotide sequence ID" value="NZ_CP048427.1"/>
</dbReference>
<evidence type="ECO:0000313" key="9">
    <source>
        <dbReference type="Proteomes" id="UP000477849"/>
    </source>
</evidence>
<dbReference type="EMBL" id="JAAKZH010000002">
    <property type="protein sequence ID" value="NGO63531.1"/>
    <property type="molecule type" value="Genomic_DNA"/>
</dbReference>
<keyword evidence="9" id="KW-1185">Reference proteome</keyword>
<evidence type="ECO:0000256" key="5">
    <source>
        <dbReference type="ARBA" id="ARBA00022905"/>
    </source>
</evidence>
<dbReference type="UniPathway" id="UPA00539"/>
<evidence type="ECO:0000313" key="8">
    <source>
        <dbReference type="EMBL" id="NGO63531.1"/>
    </source>
</evidence>
<comment type="function">
    <text evidence="6">May be involved in the transport of PQQ or its precursor to the periplasm.</text>
</comment>
<proteinExistence type="inferred from homology"/>
<dbReference type="Gene3D" id="3.60.15.10">
    <property type="entry name" value="Ribonuclease Z/Hydroxyacylglutathione hydrolase-like"/>
    <property type="match status" value="1"/>
</dbReference>
<dbReference type="Proteomes" id="UP000477849">
    <property type="component" value="Unassembled WGS sequence"/>
</dbReference>
<dbReference type="HAMAP" id="MF_00653">
    <property type="entry name" value="PQQ_syn_PqqB"/>
    <property type="match status" value="1"/>
</dbReference>
<dbReference type="Pfam" id="PF12706">
    <property type="entry name" value="Lactamase_B_2"/>
    <property type="match status" value="1"/>
</dbReference>
<evidence type="ECO:0000256" key="4">
    <source>
        <dbReference type="ARBA" id="ARBA00022448"/>
    </source>
</evidence>
<evidence type="ECO:0000259" key="7">
    <source>
        <dbReference type="Pfam" id="PF12706"/>
    </source>
</evidence>
<comment type="pathway">
    <text evidence="1 6">Cofactor biosynthesis; pyrroloquinoline quinone biosynthesis.</text>
</comment>
<feature type="domain" description="Metallo-beta-lactamase" evidence="7">
    <location>
        <begin position="53"/>
        <end position="268"/>
    </location>
</feature>
<dbReference type="InterPro" id="IPR036866">
    <property type="entry name" value="RibonucZ/Hydroxyglut_hydro"/>
</dbReference>
<reference evidence="8 9" key="1">
    <citation type="submission" date="2020-02" db="EMBL/GenBank/DDBJ databases">
        <title>Genome sequence of the type strain CCBAU10050 of Rhizobium daejeonense.</title>
        <authorList>
            <person name="Gao J."/>
            <person name="Sun J."/>
        </authorList>
    </citation>
    <scope>NUCLEOTIDE SEQUENCE [LARGE SCALE GENOMIC DNA]</scope>
    <source>
        <strain evidence="8 9">CCBAU10050</strain>
    </source>
</reference>
<dbReference type="InterPro" id="IPR011842">
    <property type="entry name" value="PQQ_synth_PqqB"/>
</dbReference>
<dbReference type="SUPFAM" id="SSF56281">
    <property type="entry name" value="Metallo-hydrolase/oxidoreductase"/>
    <property type="match status" value="1"/>
</dbReference>
<keyword evidence="5 6" id="KW-0884">PQQ biosynthesis</keyword>
<evidence type="ECO:0000256" key="1">
    <source>
        <dbReference type="ARBA" id="ARBA00004886"/>
    </source>
</evidence>
<protein>
    <recommendedName>
        <fullName evidence="3 6">Coenzyme PQQ synthesis protein B</fullName>
    </recommendedName>
    <alternativeName>
        <fullName evidence="6">Pyrroloquinoline quinone biosynthesis protein B</fullName>
    </alternativeName>
</protein>
<evidence type="ECO:0000256" key="2">
    <source>
        <dbReference type="ARBA" id="ARBA00008481"/>
    </source>
</evidence>
<organism evidence="8 9">
    <name type="scientific">Rhizobium daejeonense</name>
    <dbReference type="NCBI Taxonomy" id="240521"/>
    <lineage>
        <taxon>Bacteria</taxon>
        <taxon>Pseudomonadati</taxon>
        <taxon>Pseudomonadota</taxon>
        <taxon>Alphaproteobacteria</taxon>
        <taxon>Hyphomicrobiales</taxon>
        <taxon>Rhizobiaceae</taxon>
        <taxon>Rhizobium/Agrobacterium group</taxon>
        <taxon>Rhizobium</taxon>
    </lineage>
</organism>
<keyword evidence="4 6" id="KW-0813">Transport</keyword>
<evidence type="ECO:0000256" key="3">
    <source>
        <dbReference type="ARBA" id="ARBA00015084"/>
    </source>
</evidence>
<dbReference type="AlphaFoldDB" id="A0A6M1RZY0"/>